<sequence length="80" mass="9038">MTKPHQYNQDGPFFITKEVAAQMIAGGYEFEPPLIPCSIRLGDILERMTVAELALQPGEIAEQERKRRQNKQSSRYGSNG</sequence>
<dbReference type="RefSeq" id="WP_108623072.1">
    <property type="nucleotide sequence ID" value="NZ_CP028901.1"/>
</dbReference>
<name>A0A2R4XP81_9BURK</name>
<gene>
    <name evidence="2" type="ORF">DBV39_03635</name>
</gene>
<reference evidence="2 3" key="1">
    <citation type="submission" date="2018-04" db="EMBL/GenBank/DDBJ databases">
        <title>Bordetella sp. HZ20 isolated from seawater.</title>
        <authorList>
            <person name="Sun C."/>
        </authorList>
    </citation>
    <scope>NUCLEOTIDE SEQUENCE [LARGE SCALE GENOMIC DNA]</scope>
    <source>
        <strain evidence="2 3">HZ20</strain>
    </source>
</reference>
<feature type="compositionally biased region" description="Polar residues" evidence="1">
    <location>
        <begin position="71"/>
        <end position="80"/>
    </location>
</feature>
<protein>
    <submittedName>
        <fullName evidence="2">Uncharacterized protein</fullName>
    </submittedName>
</protein>
<evidence type="ECO:0000256" key="1">
    <source>
        <dbReference type="SAM" id="MobiDB-lite"/>
    </source>
</evidence>
<dbReference type="AlphaFoldDB" id="A0A2R4XP81"/>
<feature type="region of interest" description="Disordered" evidence="1">
    <location>
        <begin position="61"/>
        <end position="80"/>
    </location>
</feature>
<dbReference type="KEGG" id="boz:DBV39_03635"/>
<evidence type="ECO:0000313" key="3">
    <source>
        <dbReference type="Proteomes" id="UP000244571"/>
    </source>
</evidence>
<organism evidence="2 3">
    <name type="scientific">Orrella marina</name>
    <dbReference type="NCBI Taxonomy" id="2163011"/>
    <lineage>
        <taxon>Bacteria</taxon>
        <taxon>Pseudomonadati</taxon>
        <taxon>Pseudomonadota</taxon>
        <taxon>Betaproteobacteria</taxon>
        <taxon>Burkholderiales</taxon>
        <taxon>Alcaligenaceae</taxon>
        <taxon>Orrella</taxon>
    </lineage>
</organism>
<dbReference type="EMBL" id="CP028901">
    <property type="protein sequence ID" value="AWB35616.1"/>
    <property type="molecule type" value="Genomic_DNA"/>
</dbReference>
<accession>A0A2R4XP81</accession>
<dbReference type="OrthoDB" id="8480059at2"/>
<dbReference type="Proteomes" id="UP000244571">
    <property type="component" value="Chromosome"/>
</dbReference>
<evidence type="ECO:0000313" key="2">
    <source>
        <dbReference type="EMBL" id="AWB35616.1"/>
    </source>
</evidence>
<keyword evidence="3" id="KW-1185">Reference proteome</keyword>
<proteinExistence type="predicted"/>